<sequence>MASDSPDWTVPAPLRALLWWPGVAFVLVLIAPDAAVGSIATAGLVLVTLGALAGAVGRRVRGTAADAGGLEPEYEAAGRTA</sequence>
<dbReference type="AlphaFoldDB" id="A0A4Y3WM75"/>
<keyword evidence="1" id="KW-0472">Membrane</keyword>
<reference evidence="2 3" key="1">
    <citation type="submission" date="2019-06" db="EMBL/GenBank/DDBJ databases">
        <title>Whole genome shotgun sequence of Pseudonocardia hydrocarbonoxydans NBRC 14498.</title>
        <authorList>
            <person name="Hosoyama A."/>
            <person name="Uohara A."/>
            <person name="Ohji S."/>
            <person name="Ichikawa N."/>
        </authorList>
    </citation>
    <scope>NUCLEOTIDE SEQUENCE [LARGE SCALE GENOMIC DNA]</scope>
    <source>
        <strain evidence="2 3">NBRC 14498</strain>
    </source>
</reference>
<accession>A0A4Y3WM75</accession>
<keyword evidence="1" id="KW-1133">Transmembrane helix</keyword>
<gene>
    <name evidence="2" type="ORF">PHY01_21680</name>
</gene>
<evidence type="ECO:0000313" key="2">
    <source>
        <dbReference type="EMBL" id="GEC19885.1"/>
    </source>
</evidence>
<name>A0A4Y3WM75_9PSEU</name>
<feature type="transmembrane region" description="Helical" evidence="1">
    <location>
        <begin position="37"/>
        <end position="56"/>
    </location>
</feature>
<protein>
    <submittedName>
        <fullName evidence="2">Uncharacterized protein</fullName>
    </submittedName>
</protein>
<dbReference type="EMBL" id="BJNG01000016">
    <property type="protein sequence ID" value="GEC19885.1"/>
    <property type="molecule type" value="Genomic_DNA"/>
</dbReference>
<organism evidence="2 3">
    <name type="scientific">Pseudonocardia hydrocarbonoxydans</name>
    <dbReference type="NCBI Taxonomy" id="76726"/>
    <lineage>
        <taxon>Bacteria</taxon>
        <taxon>Bacillati</taxon>
        <taxon>Actinomycetota</taxon>
        <taxon>Actinomycetes</taxon>
        <taxon>Pseudonocardiales</taxon>
        <taxon>Pseudonocardiaceae</taxon>
        <taxon>Pseudonocardia</taxon>
    </lineage>
</organism>
<dbReference type="Proteomes" id="UP000320338">
    <property type="component" value="Unassembled WGS sequence"/>
</dbReference>
<feature type="transmembrane region" description="Helical" evidence="1">
    <location>
        <begin position="12"/>
        <end position="31"/>
    </location>
</feature>
<comment type="caution">
    <text evidence="2">The sequence shown here is derived from an EMBL/GenBank/DDBJ whole genome shotgun (WGS) entry which is preliminary data.</text>
</comment>
<evidence type="ECO:0000313" key="3">
    <source>
        <dbReference type="Proteomes" id="UP000320338"/>
    </source>
</evidence>
<keyword evidence="1" id="KW-0812">Transmembrane</keyword>
<proteinExistence type="predicted"/>
<evidence type="ECO:0000256" key="1">
    <source>
        <dbReference type="SAM" id="Phobius"/>
    </source>
</evidence>
<keyword evidence="3" id="KW-1185">Reference proteome</keyword>